<dbReference type="Proteomes" id="UP000761264">
    <property type="component" value="Unassembled WGS sequence"/>
</dbReference>
<feature type="transmembrane region" description="Helical" evidence="14">
    <location>
        <begin position="231"/>
        <end position="251"/>
    </location>
</feature>
<dbReference type="InterPro" id="IPR037294">
    <property type="entry name" value="ABC_BtuC-like"/>
</dbReference>
<evidence type="ECO:0000256" key="7">
    <source>
        <dbReference type="ARBA" id="ARBA00022833"/>
    </source>
</evidence>
<feature type="transmembrane region" description="Helical" evidence="14">
    <location>
        <begin position="58"/>
        <end position="82"/>
    </location>
</feature>
<evidence type="ECO:0000256" key="5">
    <source>
        <dbReference type="ARBA" id="ARBA00022475"/>
    </source>
</evidence>
<sequence>MITNTIIPGGTSMARITMLDDFFWRALIGGIGVALVAGPLGCFIVWRRMAYFGDTMAHSALLGVALALLLEVNVIFGVFTIATGGALALVMLQRQSILPTDALLGILSHSTLALGLVLVSFMAWLRIDLLSYLFGDLLAVSLFDIVLIYGGGLAVLGLLALIWRPLLAGTVSEELAAAEALNPERARLVFMILMAAVIAIAMKIVGILLITSLLIIPAATARRFARGPETMALMAAGLGALAVILGLFGSLEFDTPSGPSVVVAALLLFVVSLLSHVFTPGTGQAPEKSR</sequence>
<comment type="caution">
    <text evidence="15">The sequence shown here is derived from an EMBL/GenBank/DDBJ whole genome shotgun (WGS) entry which is preliminary data.</text>
</comment>
<dbReference type="PANTHER" id="PTHR30477:SF23">
    <property type="entry name" value="HIGH-AFFINITY ZINC UPTAKE SYSTEM MEMBRANE PROTEIN ZNUB"/>
    <property type="match status" value="1"/>
</dbReference>
<keyword evidence="11 14" id="KW-0472">Membrane</keyword>
<dbReference type="InterPro" id="IPR001626">
    <property type="entry name" value="ABC_TroCD"/>
</dbReference>
<evidence type="ECO:0000256" key="8">
    <source>
        <dbReference type="ARBA" id="ARBA00022906"/>
    </source>
</evidence>
<dbReference type="GO" id="GO:0010043">
    <property type="term" value="P:response to zinc ion"/>
    <property type="evidence" value="ECO:0007669"/>
    <property type="project" value="TreeGrafter"/>
</dbReference>
<evidence type="ECO:0000256" key="14">
    <source>
        <dbReference type="SAM" id="Phobius"/>
    </source>
</evidence>
<keyword evidence="7" id="KW-0862">Zinc</keyword>
<evidence type="ECO:0000256" key="1">
    <source>
        <dbReference type="ARBA" id="ARBA00002313"/>
    </source>
</evidence>
<evidence type="ECO:0000256" key="3">
    <source>
        <dbReference type="ARBA" id="ARBA00008034"/>
    </source>
</evidence>
<comment type="similarity">
    <text evidence="3 13">Belongs to the ABC-3 integral membrane protein family.</text>
</comment>
<evidence type="ECO:0000313" key="15">
    <source>
        <dbReference type="EMBL" id="NIA69999.1"/>
    </source>
</evidence>
<keyword evidence="16" id="KW-1185">Reference proteome</keyword>
<keyword evidence="6 13" id="KW-0812">Transmembrane</keyword>
<dbReference type="AlphaFoldDB" id="A0A967EZ20"/>
<keyword evidence="9 14" id="KW-1133">Transmembrane helix</keyword>
<evidence type="ECO:0000256" key="9">
    <source>
        <dbReference type="ARBA" id="ARBA00022989"/>
    </source>
</evidence>
<feature type="transmembrane region" description="Helical" evidence="14">
    <location>
        <begin position="257"/>
        <end position="278"/>
    </location>
</feature>
<protein>
    <recommendedName>
        <fullName evidence="12">High-affinity zinc uptake system membrane protein ZnuB</fullName>
    </recommendedName>
</protein>
<keyword evidence="10" id="KW-0406">Ion transport</keyword>
<evidence type="ECO:0000256" key="10">
    <source>
        <dbReference type="ARBA" id="ARBA00023065"/>
    </source>
</evidence>
<accession>A0A967EZ20</accession>
<dbReference type="EMBL" id="JAAQPH010000011">
    <property type="protein sequence ID" value="NIA69999.1"/>
    <property type="molecule type" value="Genomic_DNA"/>
</dbReference>
<evidence type="ECO:0000256" key="6">
    <source>
        <dbReference type="ARBA" id="ARBA00022692"/>
    </source>
</evidence>
<feature type="transmembrane region" description="Helical" evidence="14">
    <location>
        <begin position="137"/>
        <end position="163"/>
    </location>
</feature>
<feature type="transmembrane region" description="Helical" evidence="14">
    <location>
        <begin position="102"/>
        <end position="125"/>
    </location>
</feature>
<feature type="transmembrane region" description="Helical" evidence="14">
    <location>
        <begin position="22"/>
        <end position="46"/>
    </location>
</feature>
<keyword evidence="4 13" id="KW-0813">Transport</keyword>
<dbReference type="GO" id="GO:0055085">
    <property type="term" value="P:transmembrane transport"/>
    <property type="evidence" value="ECO:0007669"/>
    <property type="project" value="InterPro"/>
</dbReference>
<dbReference type="GO" id="GO:0006829">
    <property type="term" value="P:zinc ion transport"/>
    <property type="evidence" value="ECO:0007669"/>
    <property type="project" value="UniProtKB-KW"/>
</dbReference>
<evidence type="ECO:0000256" key="13">
    <source>
        <dbReference type="RuleBase" id="RU003943"/>
    </source>
</evidence>
<dbReference type="PANTHER" id="PTHR30477">
    <property type="entry name" value="ABC-TRANSPORTER METAL-BINDING PROTEIN"/>
    <property type="match status" value="1"/>
</dbReference>
<reference evidence="15" key="1">
    <citation type="submission" date="2020-03" db="EMBL/GenBank/DDBJ databases">
        <title>Genome of Pelagibius litoralis DSM 21314T.</title>
        <authorList>
            <person name="Wang G."/>
        </authorList>
    </citation>
    <scope>NUCLEOTIDE SEQUENCE</scope>
    <source>
        <strain evidence="15">DSM 21314</strain>
    </source>
</reference>
<dbReference type="Pfam" id="PF00950">
    <property type="entry name" value="ABC-3"/>
    <property type="match status" value="1"/>
</dbReference>
<evidence type="ECO:0000256" key="2">
    <source>
        <dbReference type="ARBA" id="ARBA00004651"/>
    </source>
</evidence>
<comment type="subcellular location">
    <subcellularLocation>
        <location evidence="2 13">Cell membrane</location>
        <topology evidence="2 13">Multi-pass membrane protein</topology>
    </subcellularLocation>
</comment>
<keyword evidence="8" id="KW-0864">Zinc transport</keyword>
<dbReference type="SUPFAM" id="SSF81345">
    <property type="entry name" value="ABC transporter involved in vitamin B12 uptake, BtuC"/>
    <property type="match status" value="1"/>
</dbReference>
<evidence type="ECO:0000256" key="4">
    <source>
        <dbReference type="ARBA" id="ARBA00022448"/>
    </source>
</evidence>
<name>A0A967EZ20_9PROT</name>
<evidence type="ECO:0000256" key="12">
    <source>
        <dbReference type="ARBA" id="ARBA00040080"/>
    </source>
</evidence>
<comment type="function">
    <text evidence="1">Involved in the high-affinity zinc uptake transport system.</text>
</comment>
<organism evidence="15 16">
    <name type="scientific">Pelagibius litoralis</name>
    <dbReference type="NCBI Taxonomy" id="374515"/>
    <lineage>
        <taxon>Bacteria</taxon>
        <taxon>Pseudomonadati</taxon>
        <taxon>Pseudomonadota</taxon>
        <taxon>Alphaproteobacteria</taxon>
        <taxon>Rhodospirillales</taxon>
        <taxon>Rhodovibrionaceae</taxon>
        <taxon>Pelagibius</taxon>
    </lineage>
</organism>
<dbReference type="GO" id="GO:0043190">
    <property type="term" value="C:ATP-binding cassette (ABC) transporter complex"/>
    <property type="evidence" value="ECO:0007669"/>
    <property type="project" value="InterPro"/>
</dbReference>
<feature type="transmembrane region" description="Helical" evidence="14">
    <location>
        <begin position="188"/>
        <end position="219"/>
    </location>
</feature>
<evidence type="ECO:0000256" key="11">
    <source>
        <dbReference type="ARBA" id="ARBA00023136"/>
    </source>
</evidence>
<keyword evidence="5" id="KW-1003">Cell membrane</keyword>
<proteinExistence type="inferred from homology"/>
<gene>
    <name evidence="15" type="ORF">HBA54_15450</name>
</gene>
<evidence type="ECO:0000313" key="16">
    <source>
        <dbReference type="Proteomes" id="UP000761264"/>
    </source>
</evidence>
<dbReference type="Gene3D" id="1.10.3470.10">
    <property type="entry name" value="ABC transporter involved in vitamin B12 uptake, BtuC"/>
    <property type="match status" value="1"/>
</dbReference>